<reference evidence="1" key="2">
    <citation type="journal article" date="2015" name="Data Brief">
        <title>Shoot transcriptome of the giant reed, Arundo donax.</title>
        <authorList>
            <person name="Barrero R.A."/>
            <person name="Guerrero F.D."/>
            <person name="Moolhuijzen P."/>
            <person name="Goolsby J.A."/>
            <person name="Tidwell J."/>
            <person name="Bellgard S.E."/>
            <person name="Bellgard M.I."/>
        </authorList>
    </citation>
    <scope>NUCLEOTIDE SEQUENCE</scope>
    <source>
        <tissue evidence="1">Shoot tissue taken approximately 20 cm above the soil surface</tissue>
    </source>
</reference>
<dbReference type="EMBL" id="GBRH01161031">
    <property type="protein sequence ID" value="JAE36865.1"/>
    <property type="molecule type" value="Transcribed_RNA"/>
</dbReference>
<accession>A0A0A9HI64</accession>
<dbReference type="AlphaFoldDB" id="A0A0A9HI64"/>
<protein>
    <submittedName>
        <fullName evidence="1">Uncharacterized protein</fullName>
    </submittedName>
</protein>
<sequence length="35" mass="3863">MASTSVPGIHTSITVTFLNYGWLNLFKHTCFCSVS</sequence>
<evidence type="ECO:0000313" key="1">
    <source>
        <dbReference type="EMBL" id="JAE36865.1"/>
    </source>
</evidence>
<reference evidence="1" key="1">
    <citation type="submission" date="2014-09" db="EMBL/GenBank/DDBJ databases">
        <authorList>
            <person name="Magalhaes I.L.F."/>
            <person name="Oliveira U."/>
            <person name="Santos F.R."/>
            <person name="Vidigal T.H.D.A."/>
            <person name="Brescovit A.D."/>
            <person name="Santos A.J."/>
        </authorList>
    </citation>
    <scope>NUCLEOTIDE SEQUENCE</scope>
    <source>
        <tissue evidence="1">Shoot tissue taken approximately 20 cm above the soil surface</tissue>
    </source>
</reference>
<proteinExistence type="predicted"/>
<organism evidence="1">
    <name type="scientific">Arundo donax</name>
    <name type="common">Giant reed</name>
    <name type="synonym">Donax arundinaceus</name>
    <dbReference type="NCBI Taxonomy" id="35708"/>
    <lineage>
        <taxon>Eukaryota</taxon>
        <taxon>Viridiplantae</taxon>
        <taxon>Streptophyta</taxon>
        <taxon>Embryophyta</taxon>
        <taxon>Tracheophyta</taxon>
        <taxon>Spermatophyta</taxon>
        <taxon>Magnoliopsida</taxon>
        <taxon>Liliopsida</taxon>
        <taxon>Poales</taxon>
        <taxon>Poaceae</taxon>
        <taxon>PACMAD clade</taxon>
        <taxon>Arundinoideae</taxon>
        <taxon>Arundineae</taxon>
        <taxon>Arundo</taxon>
    </lineage>
</organism>
<name>A0A0A9HI64_ARUDO</name>